<dbReference type="SMART" id="SM00553">
    <property type="entry name" value="SEP"/>
    <property type="match status" value="1"/>
</dbReference>
<evidence type="ECO:0000259" key="2">
    <source>
        <dbReference type="PROSITE" id="PS50033"/>
    </source>
</evidence>
<organism evidence="4 5">
    <name type="scientific">Neonectria punicea</name>
    <dbReference type="NCBI Taxonomy" id="979145"/>
    <lineage>
        <taxon>Eukaryota</taxon>
        <taxon>Fungi</taxon>
        <taxon>Dikarya</taxon>
        <taxon>Ascomycota</taxon>
        <taxon>Pezizomycotina</taxon>
        <taxon>Sordariomycetes</taxon>
        <taxon>Hypocreomycetidae</taxon>
        <taxon>Hypocreales</taxon>
        <taxon>Nectriaceae</taxon>
        <taxon>Neonectria</taxon>
    </lineage>
</organism>
<dbReference type="InterPro" id="IPR029071">
    <property type="entry name" value="Ubiquitin-like_domsf"/>
</dbReference>
<evidence type="ECO:0000256" key="1">
    <source>
        <dbReference type="SAM" id="MobiDB-lite"/>
    </source>
</evidence>
<evidence type="ECO:0000313" key="5">
    <source>
        <dbReference type="Proteomes" id="UP001498476"/>
    </source>
</evidence>
<sequence>MADSDESAAKVAQFAAMCNASPEEAAQYLEAHHWDIAAACTSWFEDADDEPAATGHEVEQASRSQAASDNYTGPRTLDGRPAPESSSSSRAARKPTTQPKKKGIATLGSLGGSSHQHDDDDDDDGLFDGDDDDDGRGNLFAGGEKSGLAVQDPHQDGGPKKLINDILAKARANAKSQGTDPEAGPSQPSRFRGSGNTVGGDGVESRNIPDPQGAARPSNAEAQERVLHIWQDGFSIDDGDLRRFDDPANQVDLQMIRTGRAPLHLMNVQHDQPVDVKLHQHDTPYTPQPQQYRPFGGSGRRLGSPVPGDGNDASVSLAAAVSTSTTAAAGSSDSGAAPTVDSSQPTIMIRIQMPDGTRLPARFNTTHTIDDVYGFVQGASAETRTRSWVLATTFPNKEHTDRNLVLGEMAEFKKGGTAVVKWT</sequence>
<accession>A0ABR1GY48</accession>
<dbReference type="Proteomes" id="UP001498476">
    <property type="component" value="Unassembled WGS sequence"/>
</dbReference>
<feature type="compositionally biased region" description="Acidic residues" evidence="1">
    <location>
        <begin position="119"/>
        <end position="134"/>
    </location>
</feature>
<dbReference type="SUPFAM" id="SSF46934">
    <property type="entry name" value="UBA-like"/>
    <property type="match status" value="1"/>
</dbReference>
<evidence type="ECO:0000259" key="3">
    <source>
        <dbReference type="PROSITE" id="PS51399"/>
    </source>
</evidence>
<dbReference type="Gene3D" id="1.10.8.10">
    <property type="entry name" value="DNA helicase RuvA subunit, C-terminal domain"/>
    <property type="match status" value="1"/>
</dbReference>
<dbReference type="SUPFAM" id="SSF54236">
    <property type="entry name" value="Ubiquitin-like"/>
    <property type="match status" value="1"/>
</dbReference>
<dbReference type="Pfam" id="PF14555">
    <property type="entry name" value="UBA_4"/>
    <property type="match status" value="1"/>
</dbReference>
<proteinExistence type="predicted"/>
<evidence type="ECO:0000313" key="4">
    <source>
        <dbReference type="EMBL" id="KAK7413755.1"/>
    </source>
</evidence>
<dbReference type="PROSITE" id="PS51399">
    <property type="entry name" value="SEP"/>
    <property type="match status" value="1"/>
</dbReference>
<comment type="caution">
    <text evidence="4">The sequence shown here is derived from an EMBL/GenBank/DDBJ whole genome shotgun (WGS) entry which is preliminary data.</text>
</comment>
<feature type="compositionally biased region" description="Low complexity" evidence="1">
    <location>
        <begin position="80"/>
        <end position="90"/>
    </location>
</feature>
<name>A0ABR1GY48_9HYPO</name>
<reference evidence="4 5" key="1">
    <citation type="journal article" date="2025" name="Microbiol. Resour. Announc.">
        <title>Draft genome sequences for Neonectria magnoliae and Neonectria punicea, canker pathogens of Liriodendron tulipifera and Acer saccharum in West Virginia.</title>
        <authorList>
            <person name="Petronek H.M."/>
            <person name="Kasson M.T."/>
            <person name="Metheny A.M."/>
            <person name="Stauder C.M."/>
            <person name="Lovett B."/>
            <person name="Lynch S.C."/>
            <person name="Garnas J.R."/>
            <person name="Kasson L.R."/>
            <person name="Stajich J.E."/>
        </authorList>
    </citation>
    <scope>NUCLEOTIDE SEQUENCE [LARGE SCALE GENOMIC DNA]</scope>
    <source>
        <strain evidence="4 5">NRRL 64653</strain>
    </source>
</reference>
<keyword evidence="5" id="KW-1185">Reference proteome</keyword>
<feature type="compositionally biased region" description="Polar residues" evidence="1">
    <location>
        <begin position="61"/>
        <end position="73"/>
    </location>
</feature>
<dbReference type="Pfam" id="PF08059">
    <property type="entry name" value="SEP"/>
    <property type="match status" value="1"/>
</dbReference>
<dbReference type="InterPro" id="IPR001012">
    <property type="entry name" value="UBX_dom"/>
</dbReference>
<dbReference type="InterPro" id="IPR009060">
    <property type="entry name" value="UBA-like_sf"/>
</dbReference>
<feature type="compositionally biased region" description="Basic and acidic residues" evidence="1">
    <location>
        <begin position="153"/>
        <end position="163"/>
    </location>
</feature>
<dbReference type="Pfam" id="PF00789">
    <property type="entry name" value="UBX"/>
    <property type="match status" value="1"/>
</dbReference>
<dbReference type="PANTHER" id="PTHR23333:SF20">
    <property type="entry name" value="NSFL1 COFACTOR P47"/>
    <property type="match status" value="1"/>
</dbReference>
<protein>
    <submittedName>
        <fullName evidence="4">Protein phosphatase regulator</fullName>
    </submittedName>
</protein>
<dbReference type="PANTHER" id="PTHR23333">
    <property type="entry name" value="UBX DOMAIN CONTAINING PROTEIN"/>
    <property type="match status" value="1"/>
</dbReference>
<dbReference type="CDD" id="cd14348">
    <property type="entry name" value="UBA_p47"/>
    <property type="match status" value="1"/>
</dbReference>
<dbReference type="PROSITE" id="PS50033">
    <property type="entry name" value="UBX"/>
    <property type="match status" value="1"/>
</dbReference>
<dbReference type="InterPro" id="IPR036241">
    <property type="entry name" value="NSFL1C_SEP_dom_sf"/>
</dbReference>
<dbReference type="SUPFAM" id="SSF102848">
    <property type="entry name" value="NSFL1 (p97 ATPase) cofactor p47, SEP domain"/>
    <property type="match status" value="1"/>
</dbReference>
<dbReference type="Gene3D" id="3.30.420.210">
    <property type="entry name" value="SEP domain"/>
    <property type="match status" value="1"/>
</dbReference>
<feature type="domain" description="UBX" evidence="2">
    <location>
        <begin position="342"/>
        <end position="397"/>
    </location>
</feature>
<feature type="region of interest" description="Disordered" evidence="1">
    <location>
        <begin position="48"/>
        <end position="221"/>
    </location>
</feature>
<feature type="domain" description="SEP" evidence="3">
    <location>
        <begin position="222"/>
        <end position="286"/>
    </location>
</feature>
<feature type="region of interest" description="Disordered" evidence="1">
    <location>
        <begin position="284"/>
        <end position="313"/>
    </location>
</feature>
<dbReference type="InterPro" id="IPR012989">
    <property type="entry name" value="SEP_domain"/>
</dbReference>
<dbReference type="EMBL" id="JAZAVJ010000120">
    <property type="protein sequence ID" value="KAK7413755.1"/>
    <property type="molecule type" value="Genomic_DNA"/>
</dbReference>
<feature type="region of interest" description="Disordered" evidence="1">
    <location>
        <begin position="326"/>
        <end position="345"/>
    </location>
</feature>
<dbReference type="Gene3D" id="3.10.20.90">
    <property type="entry name" value="Phosphatidylinositol 3-kinase Catalytic Subunit, Chain A, domain 1"/>
    <property type="match status" value="1"/>
</dbReference>
<gene>
    <name evidence="4" type="primary">SHP1</name>
    <name evidence="4" type="ORF">QQX98_007399</name>
</gene>
<feature type="compositionally biased region" description="Low complexity" evidence="1">
    <location>
        <begin position="326"/>
        <end position="337"/>
    </location>
</feature>